<keyword evidence="3" id="KW-0012">Acyltransferase</keyword>
<feature type="transmembrane region" description="Helical" evidence="1">
    <location>
        <begin position="432"/>
        <end position="455"/>
    </location>
</feature>
<keyword evidence="1" id="KW-0472">Membrane</keyword>
<keyword evidence="1" id="KW-0812">Transmembrane</keyword>
<dbReference type="Pfam" id="PF01757">
    <property type="entry name" value="Acyl_transf_3"/>
    <property type="match status" value="1"/>
</dbReference>
<feature type="transmembrane region" description="Helical" evidence="1">
    <location>
        <begin position="166"/>
        <end position="183"/>
    </location>
</feature>
<protein>
    <submittedName>
        <fullName evidence="3">Acyltransferase 3 domain-containing protein</fullName>
    </submittedName>
</protein>
<accession>A0A9Q9B1W2</accession>
<feature type="transmembrane region" description="Helical" evidence="1">
    <location>
        <begin position="475"/>
        <end position="494"/>
    </location>
</feature>
<name>A0A9Q9B1W2_9PEZI</name>
<dbReference type="PANTHER" id="PTHR23028">
    <property type="entry name" value="ACETYLTRANSFERASE"/>
    <property type="match status" value="1"/>
</dbReference>
<sequence length="538" mass="61329">MSVSVTRNDDGAMSLGVSSTHSTSLRYRALPLYSQVFRRIAYALVPTILRTRHEDFPRAAAITSTSWMDGLRGICAVLVVNFHFLFTFSPIAVLGYNSLGPVSQHITALPPLSFLWDGASSVNIFFIISGYVCSYKALQLMQDGPSNFGLLLQSLSSSVFRRGFRLYLPVLCMTLFTALLAHANGFALTDHFFAHQKIYFPGTNSEVNVPRFNTLQEQMGFWWQEMRTLTNIWESKPIYPDHDRHLWTIAYEYRMSLHVYVALLALARFEARYRLIALCALALTYTSWYRWEGPLFFLGAAGAQWDIISRQNGLMHNEALTDCERLPYQVVGAKNEPQLFNRSTGRSRQARRLLLRVLTFGLALYLMGCSVDNHKHPGYGYTWINKFIPSWYRHRETKFPKSVGALILLYLLSSGPRNLHRGAWRTILESDIALYLGKIMFALYLVHGTVLHAVGYAIPHLVWTLVGGHDSSWKWMFGMLVGWIASLAISLWAADIFHREVEMRCLRLQRWIEIKCEGRTMSGSDSLLRDPGVRRSAG</sequence>
<keyword evidence="4" id="KW-1185">Reference proteome</keyword>
<dbReference type="InterPro" id="IPR050879">
    <property type="entry name" value="Acyltransferase_3"/>
</dbReference>
<dbReference type="AlphaFoldDB" id="A0A9Q9B1W2"/>
<feature type="transmembrane region" description="Helical" evidence="1">
    <location>
        <begin position="402"/>
        <end position="420"/>
    </location>
</feature>
<evidence type="ECO:0000259" key="2">
    <source>
        <dbReference type="Pfam" id="PF01757"/>
    </source>
</evidence>
<gene>
    <name evidence="3" type="ORF">Slin15195_G081550</name>
</gene>
<feature type="transmembrane region" description="Helical" evidence="1">
    <location>
        <begin position="114"/>
        <end position="133"/>
    </location>
</feature>
<feature type="transmembrane region" description="Helical" evidence="1">
    <location>
        <begin position="353"/>
        <end position="371"/>
    </location>
</feature>
<dbReference type="PANTHER" id="PTHR23028:SF134">
    <property type="entry name" value="PUTATIVE (AFU_ORTHOLOGUE AFUA_4G08520)-RELATED"/>
    <property type="match status" value="1"/>
</dbReference>
<dbReference type="EMBL" id="CP099423">
    <property type="protein sequence ID" value="USW54836.1"/>
    <property type="molecule type" value="Genomic_DNA"/>
</dbReference>
<dbReference type="GO" id="GO:0016747">
    <property type="term" value="F:acyltransferase activity, transferring groups other than amino-acyl groups"/>
    <property type="evidence" value="ECO:0007669"/>
    <property type="project" value="InterPro"/>
</dbReference>
<evidence type="ECO:0000313" key="3">
    <source>
        <dbReference type="EMBL" id="USW54836.1"/>
    </source>
</evidence>
<dbReference type="InterPro" id="IPR002656">
    <property type="entry name" value="Acyl_transf_3_dom"/>
</dbReference>
<proteinExistence type="predicted"/>
<evidence type="ECO:0000313" key="4">
    <source>
        <dbReference type="Proteomes" id="UP001056384"/>
    </source>
</evidence>
<dbReference type="Proteomes" id="UP001056384">
    <property type="component" value="Chromosome 6"/>
</dbReference>
<keyword evidence="3" id="KW-0808">Transferase</keyword>
<evidence type="ECO:0000256" key="1">
    <source>
        <dbReference type="SAM" id="Phobius"/>
    </source>
</evidence>
<feature type="transmembrane region" description="Helical" evidence="1">
    <location>
        <begin position="74"/>
        <end position="94"/>
    </location>
</feature>
<feature type="transmembrane region" description="Helical" evidence="1">
    <location>
        <begin position="246"/>
        <end position="267"/>
    </location>
</feature>
<feature type="domain" description="Acyltransferase 3" evidence="2">
    <location>
        <begin position="66"/>
        <end position="493"/>
    </location>
</feature>
<keyword evidence="1" id="KW-1133">Transmembrane helix</keyword>
<reference evidence="3" key="1">
    <citation type="submission" date="2022-06" db="EMBL/GenBank/DDBJ databases">
        <title>Complete genome sequences of two strains of the flax pathogen Septoria linicola.</title>
        <authorList>
            <person name="Lapalu N."/>
            <person name="Simon A."/>
            <person name="Demenou B."/>
            <person name="Paumier D."/>
            <person name="Guillot M.-P."/>
            <person name="Gout L."/>
            <person name="Valade R."/>
        </authorList>
    </citation>
    <scope>NUCLEOTIDE SEQUENCE</scope>
    <source>
        <strain evidence="3">SE15195</strain>
    </source>
</reference>
<organism evidence="3 4">
    <name type="scientific">Septoria linicola</name>
    <dbReference type="NCBI Taxonomy" id="215465"/>
    <lineage>
        <taxon>Eukaryota</taxon>
        <taxon>Fungi</taxon>
        <taxon>Dikarya</taxon>
        <taxon>Ascomycota</taxon>
        <taxon>Pezizomycotina</taxon>
        <taxon>Dothideomycetes</taxon>
        <taxon>Dothideomycetidae</taxon>
        <taxon>Mycosphaerellales</taxon>
        <taxon>Mycosphaerellaceae</taxon>
        <taxon>Septoria</taxon>
    </lineage>
</organism>